<protein>
    <submittedName>
        <fullName evidence="2">Uncharacterized protein</fullName>
    </submittedName>
</protein>
<gene>
    <name evidence="2" type="ORF">F0562_000823</name>
</gene>
<evidence type="ECO:0000313" key="2">
    <source>
        <dbReference type="EMBL" id="KAA8549139.1"/>
    </source>
</evidence>
<name>A0A5J5C1Q0_9ASTE</name>
<feature type="region of interest" description="Disordered" evidence="1">
    <location>
        <begin position="247"/>
        <end position="270"/>
    </location>
</feature>
<dbReference type="EMBL" id="CM018031">
    <property type="protein sequence ID" value="KAA8549139.1"/>
    <property type="molecule type" value="Genomic_DNA"/>
</dbReference>
<reference evidence="2 3" key="1">
    <citation type="submission" date="2019-09" db="EMBL/GenBank/DDBJ databases">
        <title>A chromosome-level genome assembly of the Chinese tupelo Nyssa sinensis.</title>
        <authorList>
            <person name="Yang X."/>
            <person name="Kang M."/>
            <person name="Yang Y."/>
            <person name="Xiong H."/>
            <person name="Wang M."/>
            <person name="Zhang Z."/>
            <person name="Wang Z."/>
            <person name="Wu H."/>
            <person name="Ma T."/>
            <person name="Liu J."/>
            <person name="Xi Z."/>
        </authorList>
    </citation>
    <scope>NUCLEOTIDE SEQUENCE [LARGE SCALE GENOMIC DNA]</scope>
    <source>
        <strain evidence="2">J267</strain>
        <tissue evidence="2">Leaf</tissue>
    </source>
</reference>
<evidence type="ECO:0000313" key="3">
    <source>
        <dbReference type="Proteomes" id="UP000325577"/>
    </source>
</evidence>
<keyword evidence="3" id="KW-1185">Reference proteome</keyword>
<sequence>MSTTTEMNKRDGKESVIVVLDGMKVLREKTGVAPLRCALRDVLGPDDEVLVLTIIVSEAPTPPPSPSYCCIVDNHPAAADGDSEIKFLQQEITQKKEAYMQIFRPYYDTCKSNGVKFQVKIAASFQPKPIIEEDANNVKATLIIMDRCFASAQNFRLSGTQCNISVVSCDEEAVVPNCLPLNDISEPSAVKEQKPNPKLSKLKRKSLAQEGPHVQYTLPSFEGEYQHFPPSLVTSTSRGTEILTMAESPEESHSIQQAGPPTKGPVSLANISSSDFSESNLLQTMPLQLSWEVISDITGGFGNVICFNQNESFKTYSGYLA</sequence>
<proteinExistence type="predicted"/>
<dbReference type="OrthoDB" id="1528077at2759"/>
<dbReference type="AlphaFoldDB" id="A0A5J5C1Q0"/>
<organism evidence="2 3">
    <name type="scientific">Nyssa sinensis</name>
    <dbReference type="NCBI Taxonomy" id="561372"/>
    <lineage>
        <taxon>Eukaryota</taxon>
        <taxon>Viridiplantae</taxon>
        <taxon>Streptophyta</taxon>
        <taxon>Embryophyta</taxon>
        <taxon>Tracheophyta</taxon>
        <taxon>Spermatophyta</taxon>
        <taxon>Magnoliopsida</taxon>
        <taxon>eudicotyledons</taxon>
        <taxon>Gunneridae</taxon>
        <taxon>Pentapetalae</taxon>
        <taxon>asterids</taxon>
        <taxon>Cornales</taxon>
        <taxon>Nyssaceae</taxon>
        <taxon>Nyssa</taxon>
    </lineage>
</organism>
<dbReference type="Proteomes" id="UP000325577">
    <property type="component" value="Linkage Group LG0"/>
</dbReference>
<accession>A0A5J5C1Q0</accession>
<evidence type="ECO:0000256" key="1">
    <source>
        <dbReference type="SAM" id="MobiDB-lite"/>
    </source>
</evidence>